<organism evidence="2 3">
    <name type="scientific">Psittacicella gerlachiana</name>
    <dbReference type="NCBI Taxonomy" id="2028574"/>
    <lineage>
        <taxon>Bacteria</taxon>
        <taxon>Pseudomonadati</taxon>
        <taxon>Pseudomonadota</taxon>
        <taxon>Gammaproteobacteria</taxon>
        <taxon>Pasteurellales</taxon>
        <taxon>Psittacicellaceae</taxon>
        <taxon>Psittacicella</taxon>
    </lineage>
</organism>
<dbReference type="Proteomes" id="UP000265964">
    <property type="component" value="Unassembled WGS sequence"/>
</dbReference>
<feature type="region of interest" description="Disordered" evidence="1">
    <location>
        <begin position="227"/>
        <end position="248"/>
    </location>
</feature>
<sequence>MAKKVAFTPIGLEALYMSEAEEQETRELDKLVNIDLEREQKQDEGVTSKAGETKEAELKAVADLKLTELPLGESEPSIEEIRVAVEPPEVTEFAFASEEVLGVSEEEIMQATPLIGEPSQDFSSPCFSDLEAQDLWQEQLRLQQKVKEHNELALTSLEYLPELHLPSDAEWFAFLATNAQELMQEQQNMLCPQQISFAEIEPQISVTRSTCMENCVARYETKVFPTNSQGQTQINQQTQSETRDHACKESKRERKIASWLESKELKQQEQKQRCQRLKQREILNKIHALENLIALWQNFPELVSSLAMRNKYLLHLQQKSQARDNFYLAQCKSLFLVAGVKMLAQQEACQKLEPHWRQELDYESVWQLYQQAEQVAFTKSDFPEVDLNLVQQLYQKQSRPWREQLSRLMLLWQLFEKFAAWAKAQQK</sequence>
<gene>
    <name evidence="2" type="ORF">CKF59_01745</name>
</gene>
<reference evidence="2 3" key="1">
    <citation type="submission" date="2017-08" db="EMBL/GenBank/DDBJ databases">
        <title>Reclassification of Bisgaard taxon 37 and 44.</title>
        <authorList>
            <person name="Christensen H."/>
        </authorList>
    </citation>
    <scope>NUCLEOTIDE SEQUENCE [LARGE SCALE GENOMIC DNA]</scope>
    <source>
        <strain evidence="2 3">EEAB3T1</strain>
    </source>
</reference>
<evidence type="ECO:0000256" key="1">
    <source>
        <dbReference type="SAM" id="MobiDB-lite"/>
    </source>
</evidence>
<dbReference type="OrthoDB" id="9907868at2"/>
<evidence type="ECO:0000313" key="3">
    <source>
        <dbReference type="Proteomes" id="UP000265964"/>
    </source>
</evidence>
<proteinExistence type="predicted"/>
<dbReference type="AlphaFoldDB" id="A0A3A1YGS8"/>
<comment type="caution">
    <text evidence="2">The sequence shown here is derived from an EMBL/GenBank/DDBJ whole genome shotgun (WGS) entry which is preliminary data.</text>
</comment>
<feature type="compositionally biased region" description="Low complexity" evidence="1">
    <location>
        <begin position="227"/>
        <end position="240"/>
    </location>
</feature>
<keyword evidence="3" id="KW-1185">Reference proteome</keyword>
<protein>
    <submittedName>
        <fullName evidence="2">Uncharacterized protein</fullName>
    </submittedName>
</protein>
<evidence type="ECO:0000313" key="2">
    <source>
        <dbReference type="EMBL" id="RIY37443.1"/>
    </source>
</evidence>
<accession>A0A3A1YGS8</accession>
<name>A0A3A1YGS8_9GAMM</name>
<dbReference type="EMBL" id="NRJF01000043">
    <property type="protein sequence ID" value="RIY37443.1"/>
    <property type="molecule type" value="Genomic_DNA"/>
</dbReference>
<dbReference type="RefSeq" id="WP_119534266.1">
    <property type="nucleotide sequence ID" value="NZ_NRJF01000043.1"/>
</dbReference>